<comment type="caution">
    <text evidence="1">The sequence shown here is derived from an EMBL/GenBank/DDBJ whole genome shotgun (WGS) entry which is preliminary data.</text>
</comment>
<dbReference type="EMBL" id="JAHDVG010000487">
    <property type="protein sequence ID" value="KAH1166079.1"/>
    <property type="molecule type" value="Genomic_DNA"/>
</dbReference>
<evidence type="ECO:0000313" key="2">
    <source>
        <dbReference type="Proteomes" id="UP000827986"/>
    </source>
</evidence>
<evidence type="ECO:0000313" key="1">
    <source>
        <dbReference type="EMBL" id="KAH1166079.1"/>
    </source>
</evidence>
<dbReference type="Proteomes" id="UP000827986">
    <property type="component" value="Unassembled WGS sequence"/>
</dbReference>
<gene>
    <name evidence="1" type="ORF">KIL84_015251</name>
</gene>
<keyword evidence="2" id="KW-1185">Reference proteome</keyword>
<name>A0A9D4APT9_9SAUR</name>
<sequence>MHLNIPTCSFRVKFPLGHRASRCTIPVPRKPMSTRAVPQLSNEFHSKCLILVSVIKQMCQCCLKAIHQVSRSTTLLCSYSSRTVADSVNTGISLWNAKR</sequence>
<protein>
    <submittedName>
        <fullName evidence="1">Uncharacterized protein</fullName>
    </submittedName>
</protein>
<dbReference type="AlphaFoldDB" id="A0A9D4APT9"/>
<organism evidence="1 2">
    <name type="scientific">Mauremys mutica</name>
    <name type="common">yellowpond turtle</name>
    <dbReference type="NCBI Taxonomy" id="74926"/>
    <lineage>
        <taxon>Eukaryota</taxon>
        <taxon>Metazoa</taxon>
        <taxon>Chordata</taxon>
        <taxon>Craniata</taxon>
        <taxon>Vertebrata</taxon>
        <taxon>Euteleostomi</taxon>
        <taxon>Archelosauria</taxon>
        <taxon>Testudinata</taxon>
        <taxon>Testudines</taxon>
        <taxon>Cryptodira</taxon>
        <taxon>Durocryptodira</taxon>
        <taxon>Testudinoidea</taxon>
        <taxon>Geoemydidae</taxon>
        <taxon>Geoemydinae</taxon>
        <taxon>Mauremys</taxon>
    </lineage>
</organism>
<accession>A0A9D4APT9</accession>
<reference evidence="1" key="1">
    <citation type="submission" date="2021-09" db="EMBL/GenBank/DDBJ databases">
        <title>The genome of Mauremys mutica provides insights into the evolution of semi-aquatic lifestyle.</title>
        <authorList>
            <person name="Gong S."/>
            <person name="Gao Y."/>
        </authorList>
    </citation>
    <scope>NUCLEOTIDE SEQUENCE</scope>
    <source>
        <strain evidence="1">MM-2020</strain>
        <tissue evidence="1">Muscle</tissue>
    </source>
</reference>
<proteinExistence type="predicted"/>